<gene>
    <name evidence="1" type="ORF">B0H64DRAFT_405252</name>
</gene>
<dbReference type="EMBL" id="JAUEPN010000006">
    <property type="protein sequence ID" value="KAK3293678.1"/>
    <property type="molecule type" value="Genomic_DNA"/>
</dbReference>
<dbReference type="PANTHER" id="PTHR42085">
    <property type="entry name" value="F-BOX DOMAIN-CONTAINING PROTEIN"/>
    <property type="match status" value="1"/>
</dbReference>
<name>A0AAE0HBU0_9PEZI</name>
<proteinExistence type="predicted"/>
<protein>
    <recommendedName>
        <fullName evidence="3">F-box domain-containing protein</fullName>
    </recommendedName>
</protein>
<evidence type="ECO:0008006" key="3">
    <source>
        <dbReference type="Google" id="ProtNLM"/>
    </source>
</evidence>
<sequence length="611" mass="69661">MEEPSPLLRLTTPIRRRIYSFIGIVPWDRVKLPHKFDLYGRKTPAREQPEASAFHGLLLSCRVVYSEAAPLLYSANRFILHYAHAGPGFPEPSDPLRPLRALTPTALASLTNLTIVLNQASCHHDFSHGGYYSLCCLGRDETGLGPGFLCKGEFHSNAHNLPLLATSPTNLEGNDNGKASDAQFAAAQQLLAKWHSAATHLSFITSGQLDLALVCDIDPHHERALEVAASVIIPLRRIPQLKACHIRLCKIPDPGLQRASQDAVSEVLRIAPAPYARPSTSQTSLVTLPPELRLRILEYTDLIVPTREVTWSRQERGYVVFYRDSDHSPDREHRDRFSPCLSSSCDRTSIGCFCRRRHAAFSFTCDCWAPPGPRLFLICRTLYRDAQFTFFSGNHFIIHDYWADPCWALPFIDIYEEPASPTLPYDYPSERFGASQFLREVIPTHCLAYLRFLELVFPSYLPQSWPQAGQPAMQDWWATVGWLEDKIQAPALTIRLVVADKAPCAPYMDFNAITPSEMDTIMRSFQELLRSLKPLADRGLARFYTTFRSPWRYVGKPQNGRVRLRWCQEQDRALKERSERFVMGNRYGELYANGRKEPRESFWTWTHYAQC</sequence>
<dbReference type="GeneID" id="87841381"/>
<reference evidence="1" key="2">
    <citation type="submission" date="2023-06" db="EMBL/GenBank/DDBJ databases">
        <authorList>
            <consortium name="Lawrence Berkeley National Laboratory"/>
            <person name="Haridas S."/>
            <person name="Hensen N."/>
            <person name="Bonometti L."/>
            <person name="Westerberg I."/>
            <person name="Brannstrom I.O."/>
            <person name="Guillou S."/>
            <person name="Cros-Aarteil S."/>
            <person name="Calhoun S."/>
            <person name="Kuo A."/>
            <person name="Mondo S."/>
            <person name="Pangilinan J."/>
            <person name="Riley R."/>
            <person name="Labutti K."/>
            <person name="Andreopoulos B."/>
            <person name="Lipzen A."/>
            <person name="Chen C."/>
            <person name="Yanf M."/>
            <person name="Daum C."/>
            <person name="Ng V."/>
            <person name="Clum A."/>
            <person name="Steindorff A."/>
            <person name="Ohm R."/>
            <person name="Martin F."/>
            <person name="Silar P."/>
            <person name="Natvig D."/>
            <person name="Lalanne C."/>
            <person name="Gautier V."/>
            <person name="Ament-Velasquez S.L."/>
            <person name="Kruys A."/>
            <person name="Hutchinson M.I."/>
            <person name="Powell A.J."/>
            <person name="Barry K."/>
            <person name="Miller A.N."/>
            <person name="Grigoriev I.V."/>
            <person name="Debuchy R."/>
            <person name="Gladieux P."/>
            <person name="Thoren M.H."/>
            <person name="Johannesson H."/>
        </authorList>
    </citation>
    <scope>NUCLEOTIDE SEQUENCE</scope>
    <source>
        <strain evidence="1">CBS 168.71</strain>
    </source>
</reference>
<evidence type="ECO:0000313" key="1">
    <source>
        <dbReference type="EMBL" id="KAK3293678.1"/>
    </source>
</evidence>
<accession>A0AAE0HBU0</accession>
<dbReference type="AlphaFoldDB" id="A0AAE0HBU0"/>
<organism evidence="1 2">
    <name type="scientific">Chaetomium fimeti</name>
    <dbReference type="NCBI Taxonomy" id="1854472"/>
    <lineage>
        <taxon>Eukaryota</taxon>
        <taxon>Fungi</taxon>
        <taxon>Dikarya</taxon>
        <taxon>Ascomycota</taxon>
        <taxon>Pezizomycotina</taxon>
        <taxon>Sordariomycetes</taxon>
        <taxon>Sordariomycetidae</taxon>
        <taxon>Sordariales</taxon>
        <taxon>Chaetomiaceae</taxon>
        <taxon>Chaetomium</taxon>
    </lineage>
</organism>
<dbReference type="Proteomes" id="UP001278766">
    <property type="component" value="Unassembled WGS sequence"/>
</dbReference>
<dbReference type="RefSeq" id="XP_062657192.1">
    <property type="nucleotide sequence ID" value="XM_062804433.1"/>
</dbReference>
<dbReference type="PANTHER" id="PTHR42085:SF2">
    <property type="entry name" value="F-BOX DOMAIN-CONTAINING PROTEIN"/>
    <property type="match status" value="1"/>
</dbReference>
<comment type="caution">
    <text evidence="1">The sequence shown here is derived from an EMBL/GenBank/DDBJ whole genome shotgun (WGS) entry which is preliminary data.</text>
</comment>
<dbReference type="InterPro" id="IPR038883">
    <property type="entry name" value="AN11006-like"/>
</dbReference>
<evidence type="ECO:0000313" key="2">
    <source>
        <dbReference type="Proteomes" id="UP001278766"/>
    </source>
</evidence>
<keyword evidence="2" id="KW-1185">Reference proteome</keyword>
<reference evidence="1" key="1">
    <citation type="journal article" date="2023" name="Mol. Phylogenet. Evol.">
        <title>Genome-scale phylogeny and comparative genomics of the fungal order Sordariales.</title>
        <authorList>
            <person name="Hensen N."/>
            <person name="Bonometti L."/>
            <person name="Westerberg I."/>
            <person name="Brannstrom I.O."/>
            <person name="Guillou S."/>
            <person name="Cros-Aarteil S."/>
            <person name="Calhoun S."/>
            <person name="Haridas S."/>
            <person name="Kuo A."/>
            <person name="Mondo S."/>
            <person name="Pangilinan J."/>
            <person name="Riley R."/>
            <person name="LaButti K."/>
            <person name="Andreopoulos B."/>
            <person name="Lipzen A."/>
            <person name="Chen C."/>
            <person name="Yan M."/>
            <person name="Daum C."/>
            <person name="Ng V."/>
            <person name="Clum A."/>
            <person name="Steindorff A."/>
            <person name="Ohm R.A."/>
            <person name="Martin F."/>
            <person name="Silar P."/>
            <person name="Natvig D.O."/>
            <person name="Lalanne C."/>
            <person name="Gautier V."/>
            <person name="Ament-Velasquez S.L."/>
            <person name="Kruys A."/>
            <person name="Hutchinson M.I."/>
            <person name="Powell A.J."/>
            <person name="Barry K."/>
            <person name="Miller A.N."/>
            <person name="Grigoriev I.V."/>
            <person name="Debuchy R."/>
            <person name="Gladieux P."/>
            <person name="Hiltunen Thoren M."/>
            <person name="Johannesson H."/>
        </authorList>
    </citation>
    <scope>NUCLEOTIDE SEQUENCE</scope>
    <source>
        <strain evidence="1">CBS 168.71</strain>
    </source>
</reference>